<dbReference type="EMBL" id="JANJYI010000006">
    <property type="protein sequence ID" value="KAK2645750.1"/>
    <property type="molecule type" value="Genomic_DNA"/>
</dbReference>
<organism evidence="2 3">
    <name type="scientific">Dipteronia dyeriana</name>
    <dbReference type="NCBI Taxonomy" id="168575"/>
    <lineage>
        <taxon>Eukaryota</taxon>
        <taxon>Viridiplantae</taxon>
        <taxon>Streptophyta</taxon>
        <taxon>Embryophyta</taxon>
        <taxon>Tracheophyta</taxon>
        <taxon>Spermatophyta</taxon>
        <taxon>Magnoliopsida</taxon>
        <taxon>eudicotyledons</taxon>
        <taxon>Gunneridae</taxon>
        <taxon>Pentapetalae</taxon>
        <taxon>rosids</taxon>
        <taxon>malvids</taxon>
        <taxon>Sapindales</taxon>
        <taxon>Sapindaceae</taxon>
        <taxon>Hippocastanoideae</taxon>
        <taxon>Acereae</taxon>
        <taxon>Dipteronia</taxon>
    </lineage>
</organism>
<reference evidence="2" key="1">
    <citation type="journal article" date="2023" name="Plant J.">
        <title>Genome sequences and population genomics provide insights into the demographic history, inbreeding, and mutation load of two 'living fossil' tree species of Dipteronia.</title>
        <authorList>
            <person name="Feng Y."/>
            <person name="Comes H.P."/>
            <person name="Chen J."/>
            <person name="Zhu S."/>
            <person name="Lu R."/>
            <person name="Zhang X."/>
            <person name="Li P."/>
            <person name="Qiu J."/>
            <person name="Olsen K.M."/>
            <person name="Qiu Y."/>
        </authorList>
    </citation>
    <scope>NUCLEOTIDE SEQUENCE</scope>
    <source>
        <strain evidence="2">KIB01</strain>
    </source>
</reference>
<dbReference type="AlphaFoldDB" id="A0AAD9WXI5"/>
<comment type="caution">
    <text evidence="2">The sequence shown here is derived from an EMBL/GenBank/DDBJ whole genome shotgun (WGS) entry which is preliminary data.</text>
</comment>
<feature type="region of interest" description="Disordered" evidence="1">
    <location>
        <begin position="112"/>
        <end position="153"/>
    </location>
</feature>
<sequence length="153" mass="16645">MASDNEVVVIVEKQTCGRGKQHTHTKRTKSNGPSMDALEARMTGLEDTLSGIQATLSDVIDHLDGLEIDYGGITQATEATLREFQKGKALTIPTECIPKPYKMLSAVRLKETSISPASSQDVPTEGVRRRKERAIHGKRPKAMGEGTWDVGSP</sequence>
<evidence type="ECO:0000313" key="2">
    <source>
        <dbReference type="EMBL" id="KAK2645750.1"/>
    </source>
</evidence>
<proteinExistence type="predicted"/>
<protein>
    <submittedName>
        <fullName evidence="2">Uncharacterized protein</fullName>
    </submittedName>
</protein>
<dbReference type="Proteomes" id="UP001280121">
    <property type="component" value="Unassembled WGS sequence"/>
</dbReference>
<keyword evidence="3" id="KW-1185">Reference proteome</keyword>
<feature type="compositionally biased region" description="Polar residues" evidence="1">
    <location>
        <begin position="112"/>
        <end position="122"/>
    </location>
</feature>
<accession>A0AAD9WXI5</accession>
<feature type="compositionally biased region" description="Basic residues" evidence="1">
    <location>
        <begin position="128"/>
        <end position="141"/>
    </location>
</feature>
<gene>
    <name evidence="2" type="ORF">Ddye_020945</name>
</gene>
<evidence type="ECO:0000256" key="1">
    <source>
        <dbReference type="SAM" id="MobiDB-lite"/>
    </source>
</evidence>
<evidence type="ECO:0000313" key="3">
    <source>
        <dbReference type="Proteomes" id="UP001280121"/>
    </source>
</evidence>
<name>A0AAD9WXI5_9ROSI</name>